<dbReference type="Pfam" id="PF02583">
    <property type="entry name" value="Trns_repr_metal"/>
    <property type="match status" value="1"/>
</dbReference>
<dbReference type="PANTHER" id="PTHR33677">
    <property type="entry name" value="TRANSCRIPTIONAL REPRESSOR FRMR-RELATED"/>
    <property type="match status" value="1"/>
</dbReference>
<dbReference type="InterPro" id="IPR003735">
    <property type="entry name" value="Metal_Tscrpt_repr"/>
</dbReference>
<evidence type="ECO:0000313" key="2">
    <source>
        <dbReference type="EMBL" id="AOZ96343.1"/>
    </source>
</evidence>
<feature type="region of interest" description="Disordered" evidence="1">
    <location>
        <begin position="1"/>
        <end position="20"/>
    </location>
</feature>
<reference evidence="3" key="1">
    <citation type="submission" date="2016-10" db="EMBL/GenBank/DDBJ databases">
        <title>The complete genome sequence of the rumen bacterium Butyrivibrio hungatei MB2003.</title>
        <authorList>
            <person name="Palevich N."/>
            <person name="Kelly W.J."/>
            <person name="Leahy S.C."/>
            <person name="Altermann E."/>
            <person name="Rakonjac J."/>
            <person name="Attwood G.T."/>
        </authorList>
    </citation>
    <scope>NUCLEOTIDE SEQUENCE [LARGE SCALE GENOMIC DNA]</scope>
    <source>
        <strain evidence="3">MB2003</strain>
    </source>
</reference>
<protein>
    <submittedName>
        <fullName evidence="2">Metal-sensitive transcriptional repressor</fullName>
    </submittedName>
</protein>
<accession>A0A1D9P1G6</accession>
<evidence type="ECO:0000256" key="1">
    <source>
        <dbReference type="SAM" id="MobiDB-lite"/>
    </source>
</evidence>
<organism evidence="2 3">
    <name type="scientific">Butyrivibrio hungatei</name>
    <dbReference type="NCBI Taxonomy" id="185008"/>
    <lineage>
        <taxon>Bacteria</taxon>
        <taxon>Bacillati</taxon>
        <taxon>Bacillota</taxon>
        <taxon>Clostridia</taxon>
        <taxon>Lachnospirales</taxon>
        <taxon>Lachnospiraceae</taxon>
        <taxon>Butyrivibrio</taxon>
    </lineage>
</organism>
<dbReference type="RefSeq" id="WP_071176042.1">
    <property type="nucleotide sequence ID" value="NZ_CP017831.1"/>
</dbReference>
<dbReference type="GO" id="GO:0003677">
    <property type="term" value="F:DNA binding"/>
    <property type="evidence" value="ECO:0007669"/>
    <property type="project" value="InterPro"/>
</dbReference>
<proteinExistence type="predicted"/>
<dbReference type="OrthoDB" id="9811244at2"/>
<dbReference type="InterPro" id="IPR038390">
    <property type="entry name" value="Metal_Tscrpt_repr_sf"/>
</dbReference>
<dbReference type="AlphaFoldDB" id="A0A1D9P1G6"/>
<name>A0A1D9P1G6_9FIRM</name>
<dbReference type="Gene3D" id="1.20.58.1000">
    <property type="entry name" value="Metal-sensitive repressor, helix protomer"/>
    <property type="match status" value="1"/>
</dbReference>
<evidence type="ECO:0000313" key="3">
    <source>
        <dbReference type="Proteomes" id="UP000179284"/>
    </source>
</evidence>
<dbReference type="GO" id="GO:0046872">
    <property type="term" value="F:metal ion binding"/>
    <property type="evidence" value="ECO:0007669"/>
    <property type="project" value="InterPro"/>
</dbReference>
<sequence length="106" mass="12221">MGCPKCENREKSEEVKHKKRDDKEYRDLLNRLKRIEGQIRGIESMIENDAYCTDVLMQVVAARSALSSFSKVLLANHIKSCVTYDIKAGKEETVDELVELLQKMMK</sequence>
<dbReference type="Proteomes" id="UP000179284">
    <property type="component" value="Chromosome I"/>
</dbReference>
<dbReference type="GO" id="GO:0045892">
    <property type="term" value="P:negative regulation of DNA-templated transcription"/>
    <property type="evidence" value="ECO:0007669"/>
    <property type="project" value="UniProtKB-ARBA"/>
</dbReference>
<dbReference type="EMBL" id="CP017831">
    <property type="protein sequence ID" value="AOZ96343.1"/>
    <property type="molecule type" value="Genomic_DNA"/>
</dbReference>
<keyword evidence="3" id="KW-1185">Reference proteome</keyword>
<dbReference type="KEGG" id="bhu:bhn_I1309"/>
<gene>
    <name evidence="2" type="ORF">bhn_I1309</name>
</gene>